<feature type="region of interest" description="Disordered" evidence="1">
    <location>
        <begin position="1"/>
        <end position="31"/>
    </location>
</feature>
<name>A0AA38VCS3_9PEZI</name>
<evidence type="ECO:0000256" key="1">
    <source>
        <dbReference type="SAM" id="MobiDB-lite"/>
    </source>
</evidence>
<evidence type="ECO:0000313" key="3">
    <source>
        <dbReference type="Proteomes" id="UP001174691"/>
    </source>
</evidence>
<sequence length="100" mass="11407">MTKPIQIKRTDPAKQPADTFAPGRPKEAPKQKVRPILLPANSESAAALAKEVEKEEEAKEKLYWEQVKRLEHESEFNQTSALFLFEEEEETKKAEPEASN</sequence>
<evidence type="ECO:0000313" key="2">
    <source>
        <dbReference type="EMBL" id="KAJ9138516.1"/>
    </source>
</evidence>
<accession>A0AA38VCS3</accession>
<dbReference type="AlphaFoldDB" id="A0AA38VCS3"/>
<dbReference type="EMBL" id="JANBVN010000145">
    <property type="protein sequence ID" value="KAJ9138516.1"/>
    <property type="molecule type" value="Genomic_DNA"/>
</dbReference>
<protein>
    <submittedName>
        <fullName evidence="2">Uncharacterized protein</fullName>
    </submittedName>
</protein>
<proteinExistence type="predicted"/>
<organism evidence="2 3">
    <name type="scientific">Coniochaeta hoffmannii</name>
    <dbReference type="NCBI Taxonomy" id="91930"/>
    <lineage>
        <taxon>Eukaryota</taxon>
        <taxon>Fungi</taxon>
        <taxon>Dikarya</taxon>
        <taxon>Ascomycota</taxon>
        <taxon>Pezizomycotina</taxon>
        <taxon>Sordariomycetes</taxon>
        <taxon>Sordariomycetidae</taxon>
        <taxon>Coniochaetales</taxon>
        <taxon>Coniochaetaceae</taxon>
        <taxon>Coniochaeta</taxon>
    </lineage>
</organism>
<keyword evidence="3" id="KW-1185">Reference proteome</keyword>
<dbReference type="Proteomes" id="UP001174691">
    <property type="component" value="Unassembled WGS sequence"/>
</dbReference>
<comment type="caution">
    <text evidence="2">The sequence shown here is derived from an EMBL/GenBank/DDBJ whole genome shotgun (WGS) entry which is preliminary data.</text>
</comment>
<reference evidence="2" key="1">
    <citation type="submission" date="2022-07" db="EMBL/GenBank/DDBJ databases">
        <title>Fungi with potential for degradation of polypropylene.</title>
        <authorList>
            <person name="Gostincar C."/>
        </authorList>
    </citation>
    <scope>NUCLEOTIDE SEQUENCE</scope>
    <source>
        <strain evidence="2">EXF-13287</strain>
    </source>
</reference>
<gene>
    <name evidence="2" type="ORF">NKR19_g7838</name>
</gene>